<feature type="domain" description="HMG" evidence="2">
    <location>
        <begin position="343"/>
        <end position="473"/>
    </location>
</feature>
<sequence>MPPKKGPTCSLEILGSKSDLEPFPSLPTTSSISKELDLESAVFSVPRAPSLIPSPTKRFRAADVRDRVKRQKALPSPRGPTHFPSVPTASVDEDTQEASPNFVDDPWKSSTPSLGYEMFLDAVSHGLVEFLQVSCDFCVVRGWDERKSEATQSWYHLQFIKVADCIKVACQCPSASCFHERFLQEYYGTEFLPTPNLSPSEETPASFFFRVKIAQDIFKNMISVAASSFGDPSGRALVIFEGMDTGSGMWECSKDSKDAIRCNGPCTHIKVAAEELGRELNVGVEVHLGTGCLAKYLLNVAGTPVRRVSEEVAVSYLPILPPLWAVISSDQALYPRPSPVRSQPGTFCLTSSSTCCCLGGDRSIFSPDKPTLIHSGTLFTMLQSFPCSVQVQPCPKCPTSCQHFIGPDLRELGVFNYNNSTFVTHELLDEYTNVFTLSETPFDAWVDVLSNRYEASGAIFMGKDLFRSCWFAYARLQKFDGDFCCPECGSYPENIIWDGVTLGFYKSQVLPTIQPPTSTGAESEIRPTRYVPNQQILPTATLRKLLRSVVASSGDAQVQARTVPLPPDNQEQVDRLKVDLLSVFPSLGNLFGQHFQSKDPIPAPVKRFFYQLAAEESVIQMINRSAQQHLQMFIANPQAENESSLLDCPHVYQLLQFDRQHRGGAAYSIIVLDVVKWLLHRSEEVLNQLLENSPPSSIQCSTPGMTPLQPVSVRPQDWERTGCFYGMPQLRIRPLYPHLPGDQQKDGQRGGKCAKPPPDITLGSSCGKYYIAYGKRQLTGGIMVVWCTHSISYGFHCIPKSEGRNDVFSAMVTRWPQAPKRVIYDFACALGPYCLLREPDFFADTLFIIDKFHARDHSKCSPACFTSTYSAVNPDVKKINTSAAESGNSLILRIRKSVSYMSQHRAIIYTKVFLSVVNRRKIRSLS</sequence>
<organism evidence="3 4">
    <name type="scientific">Leucocoprinus birnbaumii</name>
    <dbReference type="NCBI Taxonomy" id="56174"/>
    <lineage>
        <taxon>Eukaryota</taxon>
        <taxon>Fungi</taxon>
        <taxon>Dikarya</taxon>
        <taxon>Basidiomycota</taxon>
        <taxon>Agaricomycotina</taxon>
        <taxon>Agaricomycetes</taxon>
        <taxon>Agaricomycetidae</taxon>
        <taxon>Agaricales</taxon>
        <taxon>Agaricineae</taxon>
        <taxon>Agaricaceae</taxon>
        <taxon>Leucocoprinus</taxon>
    </lineage>
</organism>
<dbReference type="AlphaFoldDB" id="A0AAD5YSC8"/>
<dbReference type="Pfam" id="PF18717">
    <property type="entry name" value="CxC4"/>
    <property type="match status" value="1"/>
</dbReference>
<dbReference type="Proteomes" id="UP001213000">
    <property type="component" value="Unassembled WGS sequence"/>
</dbReference>
<keyword evidence="4" id="KW-1185">Reference proteome</keyword>
<dbReference type="PANTHER" id="PTHR34305:SF1">
    <property type="entry name" value="SWIM-TYPE DOMAIN-CONTAINING PROTEIN"/>
    <property type="match status" value="1"/>
</dbReference>
<feature type="region of interest" description="Disordered" evidence="1">
    <location>
        <begin position="1"/>
        <end position="27"/>
    </location>
</feature>
<evidence type="ECO:0000259" key="2">
    <source>
        <dbReference type="Pfam" id="PF18717"/>
    </source>
</evidence>
<accession>A0AAD5YSC8</accession>
<protein>
    <recommendedName>
        <fullName evidence="2">HMG domain-containing protein</fullName>
    </recommendedName>
</protein>
<reference evidence="3" key="1">
    <citation type="submission" date="2022-07" db="EMBL/GenBank/DDBJ databases">
        <title>Genome Sequence of Leucocoprinus birnbaumii.</title>
        <authorList>
            <person name="Buettner E."/>
        </authorList>
    </citation>
    <scope>NUCLEOTIDE SEQUENCE</scope>
    <source>
        <strain evidence="3">VT141</strain>
    </source>
</reference>
<evidence type="ECO:0000256" key="1">
    <source>
        <dbReference type="SAM" id="MobiDB-lite"/>
    </source>
</evidence>
<feature type="region of interest" description="Disordered" evidence="1">
    <location>
        <begin position="62"/>
        <end position="104"/>
    </location>
</feature>
<name>A0AAD5YSC8_9AGAR</name>
<proteinExistence type="predicted"/>
<evidence type="ECO:0000313" key="4">
    <source>
        <dbReference type="Proteomes" id="UP001213000"/>
    </source>
</evidence>
<evidence type="ECO:0000313" key="3">
    <source>
        <dbReference type="EMBL" id="KAJ3561780.1"/>
    </source>
</evidence>
<gene>
    <name evidence="3" type="ORF">NP233_g9986</name>
</gene>
<dbReference type="EMBL" id="JANIEX010000954">
    <property type="protein sequence ID" value="KAJ3561780.1"/>
    <property type="molecule type" value="Genomic_DNA"/>
</dbReference>
<dbReference type="PANTHER" id="PTHR34305">
    <property type="entry name" value="EXPRESSED PROTEIN"/>
    <property type="match status" value="1"/>
</dbReference>
<comment type="caution">
    <text evidence="3">The sequence shown here is derived from an EMBL/GenBank/DDBJ whole genome shotgun (WGS) entry which is preliminary data.</text>
</comment>
<dbReference type="InterPro" id="IPR040648">
    <property type="entry name" value="HMGXB3_CxC4"/>
</dbReference>